<sequence length="65" mass="7468">MNFIEKVFNWMVMIGLGLLVGRIITLVFRLLDIPFTTFFKDYSIISLIILIVGAIGSQMMKDNKK</sequence>
<feature type="transmembrane region" description="Helical" evidence="1">
    <location>
        <begin position="42"/>
        <end position="60"/>
    </location>
</feature>
<keyword evidence="1" id="KW-0812">Transmembrane</keyword>
<protein>
    <submittedName>
        <fullName evidence="2">ABC-type antimicrobial peptide transport system permease subunit</fullName>
    </submittedName>
</protein>
<dbReference type="Proteomes" id="UP001549104">
    <property type="component" value="Unassembled WGS sequence"/>
</dbReference>
<dbReference type="RefSeq" id="WP_067206759.1">
    <property type="nucleotide sequence ID" value="NZ_CP014616.1"/>
</dbReference>
<name>A0ABV2KA78_SPOPS</name>
<keyword evidence="1" id="KW-0472">Membrane</keyword>
<organism evidence="2 3">
    <name type="scientific">Sporosarcina psychrophila</name>
    <name type="common">Bacillus psychrophilus</name>
    <dbReference type="NCBI Taxonomy" id="1476"/>
    <lineage>
        <taxon>Bacteria</taxon>
        <taxon>Bacillati</taxon>
        <taxon>Bacillota</taxon>
        <taxon>Bacilli</taxon>
        <taxon>Bacillales</taxon>
        <taxon>Caryophanaceae</taxon>
        <taxon>Sporosarcina</taxon>
    </lineage>
</organism>
<dbReference type="EMBL" id="JBEPME010000004">
    <property type="protein sequence ID" value="MET3657991.1"/>
    <property type="molecule type" value="Genomic_DNA"/>
</dbReference>
<feature type="transmembrane region" description="Helical" evidence="1">
    <location>
        <begin position="7"/>
        <end position="30"/>
    </location>
</feature>
<keyword evidence="1" id="KW-1133">Transmembrane helix</keyword>
<evidence type="ECO:0000313" key="3">
    <source>
        <dbReference type="Proteomes" id="UP001549104"/>
    </source>
</evidence>
<evidence type="ECO:0000313" key="2">
    <source>
        <dbReference type="EMBL" id="MET3657991.1"/>
    </source>
</evidence>
<comment type="caution">
    <text evidence="2">The sequence shown here is derived from an EMBL/GenBank/DDBJ whole genome shotgun (WGS) entry which is preliminary data.</text>
</comment>
<accession>A0ABV2KA78</accession>
<proteinExistence type="predicted"/>
<keyword evidence="3" id="KW-1185">Reference proteome</keyword>
<reference evidence="2 3" key="1">
    <citation type="submission" date="2024-06" db="EMBL/GenBank/DDBJ databases">
        <title>Sorghum-associated microbial communities from plants grown in Nebraska, USA.</title>
        <authorList>
            <person name="Schachtman D."/>
        </authorList>
    </citation>
    <scope>NUCLEOTIDE SEQUENCE [LARGE SCALE GENOMIC DNA]</scope>
    <source>
        <strain evidence="2 3">1288</strain>
    </source>
</reference>
<gene>
    <name evidence="2" type="ORF">ABIC55_003088</name>
</gene>
<evidence type="ECO:0000256" key="1">
    <source>
        <dbReference type="SAM" id="Phobius"/>
    </source>
</evidence>